<evidence type="ECO:0000259" key="18">
    <source>
        <dbReference type="Pfam" id="PF08302"/>
    </source>
</evidence>
<dbReference type="Gene3D" id="3.40.50.300">
    <property type="entry name" value="P-loop containing nucleotide triphosphate hydrolases"/>
    <property type="match status" value="1"/>
</dbReference>
<evidence type="ECO:0000256" key="4">
    <source>
        <dbReference type="ARBA" id="ARBA00022694"/>
    </source>
</evidence>
<dbReference type="GeneID" id="28721619"/>
<keyword evidence="2 16" id="KW-0436">Ligase</keyword>
<evidence type="ECO:0000256" key="3">
    <source>
        <dbReference type="ARBA" id="ARBA00022679"/>
    </source>
</evidence>
<dbReference type="InterPro" id="IPR012387">
    <property type="entry name" value="Trl1_fun"/>
</dbReference>
<evidence type="ECO:0000256" key="12">
    <source>
        <dbReference type="ARBA" id="ARBA00034038"/>
    </source>
</evidence>
<keyword evidence="6" id="KW-0547">Nucleotide-binding</keyword>
<dbReference type="PANTHER" id="PTHR32004:SF1">
    <property type="entry name" value="TRNA LIGASE"/>
    <property type="match status" value="1"/>
</dbReference>
<keyword evidence="4 16" id="KW-0819">tRNA processing</keyword>
<evidence type="ECO:0000313" key="21">
    <source>
        <dbReference type="EMBL" id="AMD19334.1"/>
    </source>
</evidence>
<feature type="domain" description="tRNA ligase kinase" evidence="19">
    <location>
        <begin position="395"/>
        <end position="562"/>
    </location>
</feature>
<evidence type="ECO:0000313" key="22">
    <source>
        <dbReference type="Proteomes" id="UP000243052"/>
    </source>
</evidence>
<dbReference type="InterPro" id="IPR015966">
    <property type="entry name" value="tRNA_lig_kin_fungi"/>
</dbReference>
<evidence type="ECO:0000256" key="5">
    <source>
        <dbReference type="ARBA" id="ARBA00022722"/>
    </source>
</evidence>
<dbReference type="SUPFAM" id="SSF56091">
    <property type="entry name" value="DNA ligase/mRNA capping enzyme, catalytic domain"/>
    <property type="match status" value="1"/>
</dbReference>
<dbReference type="AlphaFoldDB" id="A0A120K1F5"/>
<proteinExistence type="inferred from homology"/>
<dbReference type="PANTHER" id="PTHR32004">
    <property type="entry name" value="TRNA LIGASE"/>
    <property type="match status" value="1"/>
</dbReference>
<keyword evidence="7" id="KW-0255">Endonuclease</keyword>
<dbReference type="Pfam" id="PF08303">
    <property type="entry name" value="tRNA_lig_kinase"/>
    <property type="match status" value="1"/>
</dbReference>
<dbReference type="GO" id="GO:0005634">
    <property type="term" value="C:nucleus"/>
    <property type="evidence" value="ECO:0007669"/>
    <property type="project" value="TreeGrafter"/>
</dbReference>
<evidence type="ECO:0000256" key="13">
    <source>
        <dbReference type="ARBA" id="ARBA00055002"/>
    </source>
</evidence>
<evidence type="ECO:0000256" key="10">
    <source>
        <dbReference type="ARBA" id="ARBA00022840"/>
    </source>
</evidence>
<dbReference type="InterPro" id="IPR019039">
    <property type="entry name" value="T4-Rnl1-like_N"/>
</dbReference>
<evidence type="ECO:0000256" key="8">
    <source>
        <dbReference type="ARBA" id="ARBA00022777"/>
    </source>
</evidence>
<organism evidence="21 22">
    <name type="scientific">Eremothecium sinecaudum</name>
    <dbReference type="NCBI Taxonomy" id="45286"/>
    <lineage>
        <taxon>Eukaryota</taxon>
        <taxon>Fungi</taxon>
        <taxon>Dikarya</taxon>
        <taxon>Ascomycota</taxon>
        <taxon>Saccharomycotina</taxon>
        <taxon>Saccharomycetes</taxon>
        <taxon>Saccharomycetales</taxon>
        <taxon>Saccharomycetaceae</taxon>
        <taxon>Eremothecium</taxon>
    </lineage>
</organism>
<evidence type="ECO:0000256" key="17">
    <source>
        <dbReference type="PIRSR" id="PIRSR019634-50"/>
    </source>
</evidence>
<dbReference type="EMBL" id="CP014242">
    <property type="protein sequence ID" value="AMD19334.1"/>
    <property type="molecule type" value="Genomic_DNA"/>
</dbReference>
<evidence type="ECO:0000259" key="20">
    <source>
        <dbReference type="Pfam" id="PF09511"/>
    </source>
</evidence>
<evidence type="ECO:0000256" key="9">
    <source>
        <dbReference type="ARBA" id="ARBA00022801"/>
    </source>
</evidence>
<evidence type="ECO:0000259" key="19">
    <source>
        <dbReference type="Pfam" id="PF08303"/>
    </source>
</evidence>
<dbReference type="GO" id="GO:0006388">
    <property type="term" value="P:tRNA splicing, via endonucleolytic cleavage and ligation"/>
    <property type="evidence" value="ECO:0007669"/>
    <property type="project" value="UniProtKB-UniRule"/>
</dbReference>
<dbReference type="FunFam" id="3.40.50.300:FF:001934">
    <property type="entry name" value="tRNA ligase"/>
    <property type="match status" value="1"/>
</dbReference>
<dbReference type="InterPro" id="IPR015965">
    <property type="entry name" value="tRNA_lig_PDEase"/>
</dbReference>
<evidence type="ECO:0000256" key="15">
    <source>
        <dbReference type="ARBA" id="ARBA00073988"/>
    </source>
</evidence>
<dbReference type="Proteomes" id="UP000243052">
    <property type="component" value="Chromosome ii"/>
</dbReference>
<dbReference type="PIRSF" id="PIRSF019634">
    <property type="entry name" value="tRNA_lig_yeast"/>
    <property type="match status" value="1"/>
</dbReference>
<name>A0A120K1F5_9SACH</name>
<evidence type="ECO:0000256" key="7">
    <source>
        <dbReference type="ARBA" id="ARBA00022759"/>
    </source>
</evidence>
<evidence type="ECO:0000256" key="2">
    <source>
        <dbReference type="ARBA" id="ARBA00022598"/>
    </source>
</evidence>
<dbReference type="GO" id="GO:0004519">
    <property type="term" value="F:endonuclease activity"/>
    <property type="evidence" value="ECO:0007669"/>
    <property type="project" value="UniProtKB-KW"/>
</dbReference>
<feature type="active site" description="N6-AMP-lysine intermediate" evidence="17">
    <location>
        <position position="117"/>
    </location>
</feature>
<keyword evidence="22" id="KW-1185">Reference proteome</keyword>
<dbReference type="GO" id="GO:0008081">
    <property type="term" value="F:phosphoric diester hydrolase activity"/>
    <property type="evidence" value="ECO:0007669"/>
    <property type="project" value="InterPro"/>
</dbReference>
<feature type="domain" description="tRNA ligase phosphodiesterase" evidence="18">
    <location>
        <begin position="567"/>
        <end position="823"/>
    </location>
</feature>
<keyword evidence="3" id="KW-0808">Transferase</keyword>
<keyword evidence="10" id="KW-0067">ATP-binding</keyword>
<dbReference type="GO" id="GO:0005524">
    <property type="term" value="F:ATP binding"/>
    <property type="evidence" value="ECO:0007669"/>
    <property type="project" value="UniProtKB-UniRule"/>
</dbReference>
<feature type="domain" description="T4 RNA ligase 1-like N-terminal" evidence="20">
    <location>
        <begin position="67"/>
        <end position="294"/>
    </location>
</feature>
<dbReference type="EC" id="6.5.1.3" evidence="1 16"/>
<dbReference type="Pfam" id="PF09511">
    <property type="entry name" value="RNA_lig_T4_1"/>
    <property type="match status" value="1"/>
</dbReference>
<accession>A0A120K1F5</accession>
<reference evidence="21 22" key="1">
    <citation type="submission" date="2016-01" db="EMBL/GenBank/DDBJ databases">
        <title>Genome sequence of the yeast Holleya sinecauda.</title>
        <authorList>
            <person name="Dietrich F.S."/>
        </authorList>
    </citation>
    <scope>NUCLEOTIDE SEQUENCE [LARGE SCALE GENOMIC DNA]</scope>
    <source>
        <strain evidence="21 22">ATCC 58844</strain>
    </source>
</reference>
<keyword evidence="5" id="KW-0540">Nuclease</keyword>
<dbReference type="Pfam" id="PF08302">
    <property type="entry name" value="tRNA_lig_CPD"/>
    <property type="match status" value="1"/>
</dbReference>
<comment type="function">
    <text evidence="13">One of the two proteins required for the splicing of precursor tRNA molecules containing introns. The ligation activity requires three enzymatic activities: phosphorylation of the 5' terminus of the 3' half-tRNA in the presence of ATP, opening of the 2'3'-cyclic phosphodiester bond of the 5' half-tRNA leaving a 2'-phosphomonoester and ligation of the two tRNA halves in an ATP-dependent reaction.</text>
</comment>
<evidence type="ECO:0000256" key="14">
    <source>
        <dbReference type="ARBA" id="ARBA00061627"/>
    </source>
</evidence>
<evidence type="ECO:0000256" key="1">
    <source>
        <dbReference type="ARBA" id="ARBA00012724"/>
    </source>
</evidence>
<sequence>MDASVIKKSGFQDVKDLVKALESASLLPKRGKSYKIQCKSFHSSLKINSWKFNEWDYGKNNIDLPCEARGLFITDDQDNPEIIGRGYDKFFNVDEIFKNSWAELEKNTTGPYEVTVKENGCIVFISGRSDGEIIVCSKHSTGPRDDTDRNHAEAGEEYLRRQLNEQGVDIKRLAKRLYELNCTAVAEYCDDSFEEHILEYSRNNAGLYLHGLNFNTPEFATMPMAAVAEFAKEYGFKVVDCLMINDIHQLRLFLEDCATKGHYNNMEVEGFVIRCKTKAGRDYFFKYKFEEPYLLYRQWREVTKDYINTRSRVFNFSKHKYITNKYLDFVIPILEADRALCEQFLKGHGIIKLRNMFLESYGMSGFEILNNEALKELDRKNALDREKVDEFTKFIFFPIATVGCGKTTVSLTLRNIFGDSWRHVQNDDITGKDKAKLMKDSLEQLSKEGVKAVIVDRNNHQLRERQQLFEWFNQYKEEYLPYDCNVKFICLSFIPGTPDETQRQITSTRVLARGDNHQSIKVQTDGEKKALSIINGFIKRFQPLDTSRSPDNLFDFVIELEVENAQSSLINTKLILEKLNQKYPTLVQELPADEAIEQAFQVALQYKPTITKIVGGKKNNRSERYKPLYFSADLDDNKYFRGLVESVLNSNTTKSVNTLTALMAENNIQPDFHITLIHLGTVKKGTKADRDQWSEYVKRYSDYLLKSKNNNEGVPTLIPTKDTVKFKLESLIWDENIVTVTVQLDHECITDENGNKVTGLSCNNTIAHITIGIRKDGVHAVYSNVLCQKVHDALLKNKDLAAEGLFQIKFEQDIYLNASVSINF</sequence>
<evidence type="ECO:0000256" key="6">
    <source>
        <dbReference type="ARBA" id="ARBA00022741"/>
    </source>
</evidence>
<dbReference type="GO" id="GO:0051730">
    <property type="term" value="F:GTP-dependent polyribonucleotide 5'-hydroxyl-kinase activity"/>
    <property type="evidence" value="ECO:0007669"/>
    <property type="project" value="InterPro"/>
</dbReference>
<evidence type="ECO:0000256" key="11">
    <source>
        <dbReference type="ARBA" id="ARBA00023268"/>
    </source>
</evidence>
<dbReference type="SUPFAM" id="SSF52540">
    <property type="entry name" value="P-loop containing nucleoside triphosphate hydrolases"/>
    <property type="match status" value="1"/>
</dbReference>
<comment type="similarity">
    <text evidence="14 16">Belongs to the TRL1 family.</text>
</comment>
<dbReference type="STRING" id="45286.A0A120K1F5"/>
<gene>
    <name evidence="21" type="ORF">AW171_hschr21161</name>
</gene>
<evidence type="ECO:0000256" key="16">
    <source>
        <dbReference type="PIRNR" id="PIRNR019634"/>
    </source>
</evidence>
<keyword evidence="8" id="KW-0418">Kinase</keyword>
<dbReference type="OrthoDB" id="276239at2759"/>
<dbReference type="InterPro" id="IPR027417">
    <property type="entry name" value="P-loop_NTPase"/>
</dbReference>
<dbReference type="RefSeq" id="XP_017986330.1">
    <property type="nucleotide sequence ID" value="XM_018130841.1"/>
</dbReference>
<comment type="catalytic activity">
    <reaction evidence="12 16">
        <text>ATP + (ribonucleotide)n-3'-hydroxyl + 5'-phospho-(ribonucleotide)m = (ribonucleotide)n+m + AMP + diphosphate.</text>
        <dbReference type="EC" id="6.5.1.3"/>
    </reaction>
</comment>
<protein>
    <recommendedName>
        <fullName evidence="15 16">tRNA ligase</fullName>
        <ecNumber evidence="1 16">6.5.1.3</ecNumber>
    </recommendedName>
</protein>
<keyword evidence="9" id="KW-0378">Hydrolase</keyword>
<dbReference type="GO" id="GO:0003972">
    <property type="term" value="F:RNA ligase (ATP) activity"/>
    <property type="evidence" value="ECO:0007669"/>
    <property type="project" value="UniProtKB-UniRule"/>
</dbReference>
<keyword evidence="11" id="KW-0511">Multifunctional enzyme</keyword>